<sequence length="203" mass="22134">MDTSETLINENGATNDKQNVAADNFISSNELHGPEPFPNYEESSHCCKSLTVGRSAHQLPRSHCGRSSQVVPNGSNPNSSDPGAVLKYALRQAVTSHGVFSCIPFPNRNIEKWVVFSGIIYLSPRSGIPDQPLPVNPCLTLIKLNSHGDHTYPKKGVKRKRPPGRKENPLKHAGEQRAPAPWIRPIETLKNSVQTMPTVAGAS</sequence>
<proteinExistence type="predicted"/>
<organism evidence="2 3">
    <name type="scientific">Araneus ventricosus</name>
    <name type="common">Orbweaver spider</name>
    <name type="synonym">Epeira ventricosa</name>
    <dbReference type="NCBI Taxonomy" id="182803"/>
    <lineage>
        <taxon>Eukaryota</taxon>
        <taxon>Metazoa</taxon>
        <taxon>Ecdysozoa</taxon>
        <taxon>Arthropoda</taxon>
        <taxon>Chelicerata</taxon>
        <taxon>Arachnida</taxon>
        <taxon>Araneae</taxon>
        <taxon>Araneomorphae</taxon>
        <taxon>Entelegynae</taxon>
        <taxon>Araneoidea</taxon>
        <taxon>Araneidae</taxon>
        <taxon>Araneus</taxon>
    </lineage>
</organism>
<dbReference type="AlphaFoldDB" id="A0A4Y2DX61"/>
<feature type="compositionally biased region" description="Basic residues" evidence="1">
    <location>
        <begin position="153"/>
        <end position="163"/>
    </location>
</feature>
<feature type="region of interest" description="Disordered" evidence="1">
    <location>
        <begin position="58"/>
        <end position="80"/>
    </location>
</feature>
<protein>
    <submittedName>
        <fullName evidence="2">Uncharacterized protein</fullName>
    </submittedName>
</protein>
<name>A0A4Y2DX61_ARAVE</name>
<gene>
    <name evidence="2" type="ORF">AVEN_216624_1</name>
</gene>
<evidence type="ECO:0000313" key="2">
    <source>
        <dbReference type="EMBL" id="GBM20195.1"/>
    </source>
</evidence>
<evidence type="ECO:0000313" key="3">
    <source>
        <dbReference type="Proteomes" id="UP000499080"/>
    </source>
</evidence>
<feature type="compositionally biased region" description="Polar residues" evidence="1">
    <location>
        <begin position="65"/>
        <end position="80"/>
    </location>
</feature>
<accession>A0A4Y2DX61</accession>
<feature type="compositionally biased region" description="Basic and acidic residues" evidence="1">
    <location>
        <begin position="164"/>
        <end position="175"/>
    </location>
</feature>
<keyword evidence="3" id="KW-1185">Reference proteome</keyword>
<reference evidence="2 3" key="1">
    <citation type="journal article" date="2019" name="Sci. Rep.">
        <title>Orb-weaving spider Araneus ventricosus genome elucidates the spidroin gene catalogue.</title>
        <authorList>
            <person name="Kono N."/>
            <person name="Nakamura H."/>
            <person name="Ohtoshi R."/>
            <person name="Moran D.A.P."/>
            <person name="Shinohara A."/>
            <person name="Yoshida Y."/>
            <person name="Fujiwara M."/>
            <person name="Mori M."/>
            <person name="Tomita M."/>
            <person name="Arakawa K."/>
        </authorList>
    </citation>
    <scope>NUCLEOTIDE SEQUENCE [LARGE SCALE GENOMIC DNA]</scope>
</reference>
<feature type="region of interest" description="Disordered" evidence="1">
    <location>
        <begin position="149"/>
        <end position="184"/>
    </location>
</feature>
<dbReference type="Proteomes" id="UP000499080">
    <property type="component" value="Unassembled WGS sequence"/>
</dbReference>
<comment type="caution">
    <text evidence="2">The sequence shown here is derived from an EMBL/GenBank/DDBJ whole genome shotgun (WGS) entry which is preliminary data.</text>
</comment>
<dbReference type="EMBL" id="BGPR01000439">
    <property type="protein sequence ID" value="GBM20195.1"/>
    <property type="molecule type" value="Genomic_DNA"/>
</dbReference>
<evidence type="ECO:0000256" key="1">
    <source>
        <dbReference type="SAM" id="MobiDB-lite"/>
    </source>
</evidence>